<keyword evidence="6" id="KW-0862">Zinc</keyword>
<dbReference type="CDD" id="cd04275">
    <property type="entry name" value="ZnMc_pappalysin_like"/>
    <property type="match status" value="1"/>
</dbReference>
<proteinExistence type="inferred from homology"/>
<dbReference type="Gene3D" id="3.40.390.10">
    <property type="entry name" value="Collagenase (Catalytic Domain)"/>
    <property type="match status" value="1"/>
</dbReference>
<reference evidence="12" key="1">
    <citation type="submission" date="2023-03" db="EMBL/GenBank/DDBJ databases">
        <title>Actinorhabdospora filicis NBRC 111898.</title>
        <authorList>
            <person name="Ichikawa N."/>
            <person name="Sato H."/>
            <person name="Tonouchi N."/>
        </authorList>
    </citation>
    <scope>NUCLEOTIDE SEQUENCE</scope>
    <source>
        <strain evidence="12">NBRC 111898</strain>
    </source>
</reference>
<dbReference type="SUPFAM" id="SSF55486">
    <property type="entry name" value="Metalloproteases ('zincins'), catalytic domain"/>
    <property type="match status" value="1"/>
</dbReference>
<dbReference type="Pfam" id="PF05572">
    <property type="entry name" value="Peptidase_M43"/>
    <property type="match status" value="1"/>
</dbReference>
<dbReference type="RefSeq" id="WP_285662459.1">
    <property type="nucleotide sequence ID" value="NZ_BSTX01000001.1"/>
</dbReference>
<evidence type="ECO:0000256" key="10">
    <source>
        <dbReference type="SAM" id="SignalP"/>
    </source>
</evidence>
<accession>A0A9W6SK00</accession>
<keyword evidence="5" id="KW-0378">Hydrolase</keyword>
<keyword evidence="3" id="KW-0479">Metal-binding</keyword>
<dbReference type="PANTHER" id="PTHR47466">
    <property type="match status" value="1"/>
</dbReference>
<evidence type="ECO:0000256" key="5">
    <source>
        <dbReference type="ARBA" id="ARBA00022801"/>
    </source>
</evidence>
<keyword evidence="2" id="KW-0645">Protease</keyword>
<dbReference type="EMBL" id="BSTX01000001">
    <property type="protein sequence ID" value="GLZ77340.1"/>
    <property type="molecule type" value="Genomic_DNA"/>
</dbReference>
<evidence type="ECO:0000256" key="9">
    <source>
        <dbReference type="SAM" id="MobiDB-lite"/>
    </source>
</evidence>
<protein>
    <submittedName>
        <fullName evidence="12">Zinc metalloprotease</fullName>
    </submittedName>
</protein>
<evidence type="ECO:0000256" key="8">
    <source>
        <dbReference type="ARBA" id="ARBA00023157"/>
    </source>
</evidence>
<gene>
    <name evidence="12" type="ORF">Afil01_21470</name>
</gene>
<feature type="domain" description="Peptidase M43 pregnancy-associated plasma-A" evidence="11">
    <location>
        <begin position="233"/>
        <end position="316"/>
    </location>
</feature>
<dbReference type="GO" id="GO:0046872">
    <property type="term" value="F:metal ion binding"/>
    <property type="evidence" value="ECO:0007669"/>
    <property type="project" value="UniProtKB-KW"/>
</dbReference>
<keyword evidence="13" id="KW-1185">Reference proteome</keyword>
<evidence type="ECO:0000259" key="11">
    <source>
        <dbReference type="Pfam" id="PF05572"/>
    </source>
</evidence>
<evidence type="ECO:0000313" key="13">
    <source>
        <dbReference type="Proteomes" id="UP001165079"/>
    </source>
</evidence>
<comment type="similarity">
    <text evidence="1">Belongs to the peptidase M43B family.</text>
</comment>
<feature type="chain" id="PRO_5040799637" evidence="10">
    <location>
        <begin position="36"/>
        <end position="324"/>
    </location>
</feature>
<evidence type="ECO:0000313" key="12">
    <source>
        <dbReference type="EMBL" id="GLZ77340.1"/>
    </source>
</evidence>
<dbReference type="PANTHER" id="PTHR47466:SF1">
    <property type="entry name" value="METALLOPROTEASE MEP1 (AFU_ORTHOLOGUE AFUA_1G07730)-RELATED"/>
    <property type="match status" value="1"/>
</dbReference>
<dbReference type="Proteomes" id="UP001165079">
    <property type="component" value="Unassembled WGS sequence"/>
</dbReference>
<dbReference type="GO" id="GO:0008237">
    <property type="term" value="F:metallopeptidase activity"/>
    <property type="evidence" value="ECO:0007669"/>
    <property type="project" value="UniProtKB-KW"/>
</dbReference>
<keyword evidence="8" id="KW-1015">Disulfide bond</keyword>
<evidence type="ECO:0000256" key="3">
    <source>
        <dbReference type="ARBA" id="ARBA00022723"/>
    </source>
</evidence>
<name>A0A9W6SK00_9ACTN</name>
<dbReference type="InterPro" id="IPR024079">
    <property type="entry name" value="MetalloPept_cat_dom_sf"/>
</dbReference>
<dbReference type="InterPro" id="IPR008754">
    <property type="entry name" value="Peptidase_M43"/>
</dbReference>
<feature type="compositionally biased region" description="Basic and acidic residues" evidence="9">
    <location>
        <begin position="78"/>
        <end position="93"/>
    </location>
</feature>
<evidence type="ECO:0000256" key="2">
    <source>
        <dbReference type="ARBA" id="ARBA00022670"/>
    </source>
</evidence>
<comment type="caution">
    <text evidence="12">The sequence shown here is derived from an EMBL/GenBank/DDBJ whole genome shotgun (WGS) entry which is preliminary data.</text>
</comment>
<dbReference type="GO" id="GO:0006508">
    <property type="term" value="P:proteolysis"/>
    <property type="evidence" value="ECO:0007669"/>
    <property type="project" value="UniProtKB-KW"/>
</dbReference>
<dbReference type="AlphaFoldDB" id="A0A9W6SK00"/>
<evidence type="ECO:0000256" key="4">
    <source>
        <dbReference type="ARBA" id="ARBA00022729"/>
    </source>
</evidence>
<evidence type="ECO:0000256" key="7">
    <source>
        <dbReference type="ARBA" id="ARBA00023049"/>
    </source>
</evidence>
<organism evidence="12 13">
    <name type="scientific">Actinorhabdospora filicis</name>
    <dbReference type="NCBI Taxonomy" id="1785913"/>
    <lineage>
        <taxon>Bacteria</taxon>
        <taxon>Bacillati</taxon>
        <taxon>Actinomycetota</taxon>
        <taxon>Actinomycetes</taxon>
        <taxon>Micromonosporales</taxon>
        <taxon>Micromonosporaceae</taxon>
        <taxon>Actinorhabdospora</taxon>
    </lineage>
</organism>
<keyword evidence="4 10" id="KW-0732">Signal</keyword>
<feature type="region of interest" description="Disordered" evidence="9">
    <location>
        <begin position="35"/>
        <end position="95"/>
    </location>
</feature>
<evidence type="ECO:0000256" key="1">
    <source>
        <dbReference type="ARBA" id="ARBA00008721"/>
    </source>
</evidence>
<feature type="signal peptide" evidence="10">
    <location>
        <begin position="1"/>
        <end position="35"/>
    </location>
</feature>
<sequence>MRFPLPQRFGRTIAATGAAALIIGAALTGSATTAAAPAPDSARCGDATSTDDFGPSYDARPKKGAKHDANELTAKQAANRENDLNRRLSERSRGLAGPRAASATITIPVVWHVIMDNAGNGDVSDAVIASQIAVLNDAYDGGAIGGAPTAFRFSLTKVTRTKNSAWYGVVPETTTEVQMKAALREGGDGTLNLYSANIGDNLLGWATFPTRSIGSIDGVVILNASVPGGAAGQYNEGDTATHEVGHWLGLYHTFEGGCSGRGDYVSDTPAEAEPQFECAARDSCGSAGTDPIHNFMDYTPDACMYEFTAGQATRALNTWNAYRA</sequence>
<keyword evidence="7 12" id="KW-0482">Metalloprotease</keyword>
<evidence type="ECO:0000256" key="6">
    <source>
        <dbReference type="ARBA" id="ARBA00022833"/>
    </source>
</evidence>